<name>A0A8J6EJF5_ELECQ</name>
<proteinExistence type="predicted"/>
<dbReference type="EMBL" id="WNTK01000345">
    <property type="protein sequence ID" value="KAG9470155.1"/>
    <property type="molecule type" value="Genomic_DNA"/>
</dbReference>
<feature type="domain" description="Fibronectin type-III" evidence="1">
    <location>
        <begin position="9"/>
        <end position="57"/>
    </location>
</feature>
<dbReference type="Gene3D" id="2.60.40.10">
    <property type="entry name" value="Immunoglobulins"/>
    <property type="match status" value="1"/>
</dbReference>
<protein>
    <recommendedName>
        <fullName evidence="1">Fibronectin type-III domain-containing protein</fullName>
    </recommendedName>
</protein>
<accession>A0A8J6EJF5</accession>
<gene>
    <name evidence="2" type="ORF">GDO78_018738</name>
</gene>
<sequence>MDHYYGLIIFICCWIPGFGKIPAPINVTMDSFNFINTLRWNRPADLEGDVTYTVQYKM</sequence>
<evidence type="ECO:0000313" key="2">
    <source>
        <dbReference type="EMBL" id="KAG9470155.1"/>
    </source>
</evidence>
<dbReference type="OrthoDB" id="9903026at2759"/>
<dbReference type="InterPro" id="IPR036116">
    <property type="entry name" value="FN3_sf"/>
</dbReference>
<dbReference type="Proteomes" id="UP000770717">
    <property type="component" value="Unassembled WGS sequence"/>
</dbReference>
<evidence type="ECO:0000259" key="1">
    <source>
        <dbReference type="Pfam" id="PF01108"/>
    </source>
</evidence>
<dbReference type="InterPro" id="IPR003961">
    <property type="entry name" value="FN3_dom"/>
</dbReference>
<organism evidence="2 3">
    <name type="scientific">Eleutherodactylus coqui</name>
    <name type="common">Puerto Rican coqui</name>
    <dbReference type="NCBI Taxonomy" id="57060"/>
    <lineage>
        <taxon>Eukaryota</taxon>
        <taxon>Metazoa</taxon>
        <taxon>Chordata</taxon>
        <taxon>Craniata</taxon>
        <taxon>Vertebrata</taxon>
        <taxon>Euteleostomi</taxon>
        <taxon>Amphibia</taxon>
        <taxon>Batrachia</taxon>
        <taxon>Anura</taxon>
        <taxon>Neobatrachia</taxon>
        <taxon>Hyloidea</taxon>
        <taxon>Eleutherodactylidae</taxon>
        <taxon>Eleutherodactylinae</taxon>
        <taxon>Eleutherodactylus</taxon>
        <taxon>Eleutherodactylus</taxon>
    </lineage>
</organism>
<dbReference type="Pfam" id="PF01108">
    <property type="entry name" value="Tissue_fac"/>
    <property type="match status" value="1"/>
</dbReference>
<dbReference type="SUPFAM" id="SSF49265">
    <property type="entry name" value="Fibronectin type III"/>
    <property type="match status" value="1"/>
</dbReference>
<evidence type="ECO:0000313" key="3">
    <source>
        <dbReference type="Proteomes" id="UP000770717"/>
    </source>
</evidence>
<dbReference type="InterPro" id="IPR013783">
    <property type="entry name" value="Ig-like_fold"/>
</dbReference>
<dbReference type="AlphaFoldDB" id="A0A8J6EJF5"/>
<reference evidence="2" key="1">
    <citation type="thesis" date="2020" institute="ProQuest LLC" country="789 East Eisenhower Parkway, Ann Arbor, MI, USA">
        <title>Comparative Genomics and Chromosome Evolution.</title>
        <authorList>
            <person name="Mudd A.B."/>
        </authorList>
    </citation>
    <scope>NUCLEOTIDE SEQUENCE</scope>
    <source>
        <strain evidence="2">HN-11 Male</strain>
        <tissue evidence="2">Kidney and liver</tissue>
    </source>
</reference>
<keyword evidence="3" id="KW-1185">Reference proteome</keyword>
<comment type="caution">
    <text evidence="2">The sequence shown here is derived from an EMBL/GenBank/DDBJ whole genome shotgun (WGS) entry which is preliminary data.</text>
</comment>